<gene>
    <name evidence="11" type="ORF">SKAU_G00016980</name>
</gene>
<dbReference type="EC" id="3.5.4.9" evidence="2"/>
<keyword evidence="9" id="KW-0812">Transmembrane</keyword>
<proteinExistence type="inferred from homology"/>
<evidence type="ECO:0000256" key="1">
    <source>
        <dbReference type="ARBA" id="ARBA00011738"/>
    </source>
</evidence>
<dbReference type="GO" id="GO:0005739">
    <property type="term" value="C:mitochondrion"/>
    <property type="evidence" value="ECO:0007669"/>
    <property type="project" value="TreeGrafter"/>
</dbReference>
<feature type="transmembrane region" description="Helical" evidence="9">
    <location>
        <begin position="551"/>
        <end position="573"/>
    </location>
</feature>
<keyword evidence="9" id="KW-1133">Transmembrane helix</keyword>
<dbReference type="SUPFAM" id="SSF51735">
    <property type="entry name" value="NAD(P)-binding Rossmann-fold domains"/>
    <property type="match status" value="1"/>
</dbReference>
<feature type="domain" description="EGF-like" evidence="10">
    <location>
        <begin position="496"/>
        <end position="536"/>
    </location>
</feature>
<dbReference type="HAMAP" id="MF_01576">
    <property type="entry name" value="THF_DHG_CYH"/>
    <property type="match status" value="1"/>
</dbReference>
<dbReference type="InterPro" id="IPR000672">
    <property type="entry name" value="THF_DH/CycHdrlase"/>
</dbReference>
<dbReference type="GO" id="GO:0035999">
    <property type="term" value="P:tetrahydrofolate interconversion"/>
    <property type="evidence" value="ECO:0007669"/>
    <property type="project" value="TreeGrafter"/>
</dbReference>
<dbReference type="Gene3D" id="3.40.50.720">
    <property type="entry name" value="NAD(P)-binding Rossmann-like Domain"/>
    <property type="match status" value="1"/>
</dbReference>
<dbReference type="Gene3D" id="2.10.25.10">
    <property type="entry name" value="Laminin"/>
    <property type="match status" value="1"/>
</dbReference>
<evidence type="ECO:0000256" key="9">
    <source>
        <dbReference type="SAM" id="Phobius"/>
    </source>
</evidence>
<dbReference type="InterPro" id="IPR020631">
    <property type="entry name" value="THF_DH/CycHdrlase_NAD-bd_dom"/>
</dbReference>
<name>A0A9Q1GCB0_SYNKA</name>
<keyword evidence="5" id="KW-0560">Oxidoreductase</keyword>
<protein>
    <recommendedName>
        <fullName evidence="2">methenyltetrahydrofolate cyclohydrolase</fullName>
        <ecNumber evidence="2">3.5.4.9</ecNumber>
    </recommendedName>
</protein>
<evidence type="ECO:0000313" key="11">
    <source>
        <dbReference type="EMBL" id="KAJ8380920.1"/>
    </source>
</evidence>
<dbReference type="InterPro" id="IPR000742">
    <property type="entry name" value="EGF"/>
</dbReference>
<sequence length="592" mass="66012">MRISYCKFDPLFFTTILINEARYLWCRLPHKPFSFTTTEPYIYLWFCIHHSSYASSLRVHTVYGPMRLLNMAASITPICSSTLYSRVFQPCCRAKFRAYRKSGIQRRHFHPTDTSYAATVISGTELARQIHREIQRDVENWVSHGNKRPHLSVIRVGNDPASRSYVRNKTKAATALGICSETLVRPASMSQEELLEMIDTLNRDWRVSGLLVQLPLPGHINERAVCNAIAPEKDVDGFHIVNIGKLCLDQRSMVPATPAAVWEIIRRTGIQTVGRNVLVAGRSKNVGMPIAMLLHTDRRHERPGGDATVTIAHRCTPKEQLKELTCLADIIIAAAGVPNLITADMVKPGAAVIDVGISRIQDQTGKVRLIGDVDFEEVKMKAGFITPVPGGVGPMTVAMTHEVRHNTMLCCYKCQAETRHGTEHSLNQERTEQAPPLADMHPQHTAVFTLTLVTIMCSTPVKSIQPTENPFHSAEPTQNAAVLSAGSVQTPRVLKLLSLCSESDQQFCLNGQCFYHPDLNRPTCRCSQNFTGERCEHMLLDTQIEENREKLIAIGGGMALLLCCITAGIYCCLKKRCEKEKPFQMCHSALAI</sequence>
<keyword evidence="3" id="KW-0554">One-carbon metabolism</keyword>
<dbReference type="GO" id="GO:0004477">
    <property type="term" value="F:methenyltetrahydrofolate cyclohydrolase activity"/>
    <property type="evidence" value="ECO:0007669"/>
    <property type="project" value="UniProtKB-EC"/>
</dbReference>
<dbReference type="OrthoDB" id="5126881at2759"/>
<evidence type="ECO:0000256" key="7">
    <source>
        <dbReference type="ARBA" id="ARBA00036357"/>
    </source>
</evidence>
<dbReference type="SUPFAM" id="SSF53223">
    <property type="entry name" value="Aminoacid dehydrogenase-like, N-terminal domain"/>
    <property type="match status" value="1"/>
</dbReference>
<evidence type="ECO:0000256" key="2">
    <source>
        <dbReference type="ARBA" id="ARBA00012776"/>
    </source>
</evidence>
<evidence type="ECO:0000259" key="10">
    <source>
        <dbReference type="PROSITE" id="PS50026"/>
    </source>
</evidence>
<comment type="caution">
    <text evidence="11">The sequence shown here is derived from an EMBL/GenBank/DDBJ whole genome shotgun (WGS) entry which is preliminary data.</text>
</comment>
<dbReference type="InterPro" id="IPR020867">
    <property type="entry name" value="THF_DH/CycHdrlase_CS"/>
</dbReference>
<evidence type="ECO:0000256" key="8">
    <source>
        <dbReference type="PROSITE-ProRule" id="PRU00076"/>
    </source>
</evidence>
<evidence type="ECO:0000256" key="6">
    <source>
        <dbReference type="ARBA" id="ARBA00023268"/>
    </source>
</evidence>
<dbReference type="AlphaFoldDB" id="A0A9Q1GCB0"/>
<dbReference type="PROSITE" id="PS50026">
    <property type="entry name" value="EGF_3"/>
    <property type="match status" value="1"/>
</dbReference>
<comment type="caution">
    <text evidence="8">Lacks conserved residue(s) required for the propagation of feature annotation.</text>
</comment>
<dbReference type="SUPFAM" id="SSF57196">
    <property type="entry name" value="EGF/Laminin"/>
    <property type="match status" value="1"/>
</dbReference>
<dbReference type="Pfam" id="PF00763">
    <property type="entry name" value="THF_DHG_CYH"/>
    <property type="match status" value="1"/>
</dbReference>
<dbReference type="GO" id="GO:0004487">
    <property type="term" value="F:methylenetetrahydrofolate dehydrogenase (NAD+) activity"/>
    <property type="evidence" value="ECO:0007669"/>
    <property type="project" value="TreeGrafter"/>
</dbReference>
<feature type="disulfide bond" evidence="8">
    <location>
        <begin position="526"/>
        <end position="535"/>
    </location>
</feature>
<dbReference type="PROSITE" id="PS00022">
    <property type="entry name" value="EGF_1"/>
    <property type="match status" value="1"/>
</dbReference>
<dbReference type="PANTHER" id="PTHR48099">
    <property type="entry name" value="C-1-TETRAHYDROFOLATE SYNTHASE, CYTOPLASMIC-RELATED"/>
    <property type="match status" value="1"/>
</dbReference>
<dbReference type="CDD" id="cd01080">
    <property type="entry name" value="NAD_bind_m-THF_DH_Cyclohyd"/>
    <property type="match status" value="1"/>
</dbReference>
<dbReference type="FunFam" id="3.40.50.720:FF:000070">
    <property type="entry name" value="probable bifunctional methylenetetrahydrofolate dehydrogenase/cyclohydrolase 2"/>
    <property type="match status" value="1"/>
</dbReference>
<accession>A0A9Q1GCB0</accession>
<keyword evidence="9" id="KW-0472">Membrane</keyword>
<keyword evidence="8" id="KW-0245">EGF-like domain</keyword>
<evidence type="ECO:0000256" key="5">
    <source>
        <dbReference type="ARBA" id="ARBA00023002"/>
    </source>
</evidence>
<keyword evidence="6" id="KW-0511">Multifunctional enzyme</keyword>
<dbReference type="Proteomes" id="UP001152622">
    <property type="component" value="Chromosome 1"/>
</dbReference>
<organism evidence="11 12">
    <name type="scientific">Synaphobranchus kaupii</name>
    <name type="common">Kaup's arrowtooth eel</name>
    <dbReference type="NCBI Taxonomy" id="118154"/>
    <lineage>
        <taxon>Eukaryota</taxon>
        <taxon>Metazoa</taxon>
        <taxon>Chordata</taxon>
        <taxon>Craniata</taxon>
        <taxon>Vertebrata</taxon>
        <taxon>Euteleostomi</taxon>
        <taxon>Actinopterygii</taxon>
        <taxon>Neopterygii</taxon>
        <taxon>Teleostei</taxon>
        <taxon>Anguilliformes</taxon>
        <taxon>Synaphobranchidae</taxon>
        <taxon>Synaphobranchus</taxon>
    </lineage>
</organism>
<dbReference type="PANTHER" id="PTHR48099:SF7">
    <property type="entry name" value="BIFUNCTIONAL METHYLENETETRAHYDROFOLATE DEHYDROGENASE_CYCLOHYDROLASE 2, MITOCHONDRIAL"/>
    <property type="match status" value="1"/>
</dbReference>
<dbReference type="EMBL" id="JAINUF010000001">
    <property type="protein sequence ID" value="KAJ8380920.1"/>
    <property type="molecule type" value="Genomic_DNA"/>
</dbReference>
<dbReference type="GO" id="GO:0004488">
    <property type="term" value="F:methylenetetrahydrofolate dehydrogenase (NADP+) activity"/>
    <property type="evidence" value="ECO:0007669"/>
    <property type="project" value="InterPro"/>
</dbReference>
<evidence type="ECO:0000256" key="3">
    <source>
        <dbReference type="ARBA" id="ARBA00022563"/>
    </source>
</evidence>
<keyword evidence="12" id="KW-1185">Reference proteome</keyword>
<dbReference type="Gene3D" id="3.40.50.10860">
    <property type="entry name" value="Leucine Dehydrogenase, chain A, domain 1"/>
    <property type="match status" value="1"/>
</dbReference>
<dbReference type="InterPro" id="IPR046346">
    <property type="entry name" value="Aminoacid_DH-like_N_sf"/>
</dbReference>
<dbReference type="InterPro" id="IPR020630">
    <property type="entry name" value="THF_DH/CycHdrlase_cat_dom"/>
</dbReference>
<dbReference type="FunFam" id="3.40.50.10860:FF:000005">
    <property type="entry name" value="C-1-tetrahydrofolate synthase, cytoplasmic, putative"/>
    <property type="match status" value="1"/>
</dbReference>
<evidence type="ECO:0000256" key="4">
    <source>
        <dbReference type="ARBA" id="ARBA00022801"/>
    </source>
</evidence>
<keyword evidence="4" id="KW-0378">Hydrolase</keyword>
<dbReference type="PROSITE" id="PS00767">
    <property type="entry name" value="THF_DHG_CYH_2"/>
    <property type="match status" value="1"/>
</dbReference>
<dbReference type="PRINTS" id="PR00085">
    <property type="entry name" value="THFDHDRGNASE"/>
</dbReference>
<keyword evidence="8" id="KW-1015">Disulfide bond</keyword>
<evidence type="ECO:0000313" key="12">
    <source>
        <dbReference type="Proteomes" id="UP001152622"/>
    </source>
</evidence>
<comment type="catalytic activity">
    <reaction evidence="7">
        <text>(6R)-5,10-methenyltetrahydrofolate + H2O = (6R)-10-formyltetrahydrofolate + H(+)</text>
        <dbReference type="Rhea" id="RHEA:23700"/>
        <dbReference type="ChEBI" id="CHEBI:15377"/>
        <dbReference type="ChEBI" id="CHEBI:15378"/>
        <dbReference type="ChEBI" id="CHEBI:57455"/>
        <dbReference type="ChEBI" id="CHEBI:195366"/>
        <dbReference type="EC" id="3.5.4.9"/>
    </reaction>
</comment>
<dbReference type="Pfam" id="PF02882">
    <property type="entry name" value="THF_DHG_CYH_C"/>
    <property type="match status" value="1"/>
</dbReference>
<dbReference type="InterPro" id="IPR036291">
    <property type="entry name" value="NAD(P)-bd_dom_sf"/>
</dbReference>
<reference evidence="11" key="1">
    <citation type="journal article" date="2023" name="Science">
        <title>Genome structures resolve the early diversification of teleost fishes.</title>
        <authorList>
            <person name="Parey E."/>
            <person name="Louis A."/>
            <person name="Montfort J."/>
            <person name="Bouchez O."/>
            <person name="Roques C."/>
            <person name="Iampietro C."/>
            <person name="Lluch J."/>
            <person name="Castinel A."/>
            <person name="Donnadieu C."/>
            <person name="Desvignes T."/>
            <person name="Floi Bucao C."/>
            <person name="Jouanno E."/>
            <person name="Wen M."/>
            <person name="Mejri S."/>
            <person name="Dirks R."/>
            <person name="Jansen H."/>
            <person name="Henkel C."/>
            <person name="Chen W.J."/>
            <person name="Zahm M."/>
            <person name="Cabau C."/>
            <person name="Klopp C."/>
            <person name="Thompson A.W."/>
            <person name="Robinson-Rechavi M."/>
            <person name="Braasch I."/>
            <person name="Lecointre G."/>
            <person name="Bobe J."/>
            <person name="Postlethwait J.H."/>
            <person name="Berthelot C."/>
            <person name="Roest Crollius H."/>
            <person name="Guiguen Y."/>
        </authorList>
    </citation>
    <scope>NUCLEOTIDE SEQUENCE</scope>
    <source>
        <strain evidence="11">WJC10195</strain>
    </source>
</reference>
<dbReference type="PROSITE" id="PS00766">
    <property type="entry name" value="THF_DHG_CYH_1"/>
    <property type="match status" value="1"/>
</dbReference>
<comment type="subunit">
    <text evidence="1">Homodimer.</text>
</comment>